<protein>
    <submittedName>
        <fullName evidence="2">Uncharacterized protein</fullName>
    </submittedName>
</protein>
<reference evidence="3" key="1">
    <citation type="submission" date="2014-10" db="EMBL/GenBank/DDBJ databases">
        <authorList>
            <person name="King R."/>
        </authorList>
    </citation>
    <scope>NUCLEOTIDE SEQUENCE [LARGE SCALE GENOMIC DNA]</scope>
    <source>
        <strain evidence="3">A3/5</strain>
    </source>
</reference>
<keyword evidence="3" id="KW-1185">Reference proteome</keyword>
<accession>A0A2L2TYW6</accession>
<keyword evidence="1" id="KW-0472">Membrane</keyword>
<feature type="transmembrane region" description="Helical" evidence="1">
    <location>
        <begin position="6"/>
        <end position="24"/>
    </location>
</feature>
<feature type="transmembrane region" description="Helical" evidence="1">
    <location>
        <begin position="159"/>
        <end position="177"/>
    </location>
</feature>
<dbReference type="AlphaFoldDB" id="A0A2L2TYW6"/>
<evidence type="ECO:0000256" key="1">
    <source>
        <dbReference type="SAM" id="Phobius"/>
    </source>
</evidence>
<dbReference type="Proteomes" id="UP000245910">
    <property type="component" value="Chromosome I"/>
</dbReference>
<proteinExistence type="predicted"/>
<sequence length="179" mass="20549">MPSNISALRVRTILIYLVLLPWVIHIREGDWNKAYTLTYSIPQTNYIYLQDIKTYHPTAAYHSLRHHLRHTLNGITSLPHYNINSQILATPLLNPVDYLSARTFSQAIRDIYKKYNYLIISRALFHKPSGVAKGGLLIAYPCRRQYYANVFEYKKAQLFIVYAANIAMAVIAVLAGLHA</sequence>
<organism evidence="2 3">
    <name type="scientific">Fusarium venenatum</name>
    <dbReference type="NCBI Taxonomy" id="56646"/>
    <lineage>
        <taxon>Eukaryota</taxon>
        <taxon>Fungi</taxon>
        <taxon>Dikarya</taxon>
        <taxon>Ascomycota</taxon>
        <taxon>Pezizomycotina</taxon>
        <taxon>Sordariomycetes</taxon>
        <taxon>Hypocreomycetidae</taxon>
        <taxon>Hypocreales</taxon>
        <taxon>Nectriaceae</taxon>
        <taxon>Fusarium</taxon>
    </lineage>
</organism>
<keyword evidence="1" id="KW-0812">Transmembrane</keyword>
<dbReference type="STRING" id="56646.A0A2L2TYW6"/>
<dbReference type="EMBL" id="LN649229">
    <property type="protein sequence ID" value="CEI66265.1"/>
    <property type="molecule type" value="Genomic_DNA"/>
</dbReference>
<evidence type="ECO:0000313" key="2">
    <source>
        <dbReference type="EMBL" id="CEI66265.1"/>
    </source>
</evidence>
<name>A0A2L2TYW6_9HYPO</name>
<keyword evidence="1" id="KW-1133">Transmembrane helix</keyword>
<evidence type="ECO:0000313" key="3">
    <source>
        <dbReference type="Proteomes" id="UP000245910"/>
    </source>
</evidence>